<accession>A0A1F5K5B5</accession>
<reference evidence="1 2" key="1">
    <citation type="journal article" date="2016" name="Nat. Commun.">
        <title>Thousands of microbial genomes shed light on interconnected biogeochemical processes in an aquifer system.</title>
        <authorList>
            <person name="Anantharaman K."/>
            <person name="Brown C.T."/>
            <person name="Hug L.A."/>
            <person name="Sharon I."/>
            <person name="Castelle C.J."/>
            <person name="Probst A.J."/>
            <person name="Thomas B.C."/>
            <person name="Singh A."/>
            <person name="Wilkins M.J."/>
            <person name="Karaoz U."/>
            <person name="Brodie E.L."/>
            <person name="Williams K.H."/>
            <person name="Hubbard S.S."/>
            <person name="Banfield J.F."/>
        </authorList>
    </citation>
    <scope>NUCLEOTIDE SEQUENCE [LARGE SCALE GENOMIC DNA]</scope>
</reference>
<protein>
    <submittedName>
        <fullName evidence="1">Uncharacterized protein</fullName>
    </submittedName>
</protein>
<dbReference type="AlphaFoldDB" id="A0A1F5K5B5"/>
<evidence type="ECO:0000313" key="2">
    <source>
        <dbReference type="Proteomes" id="UP000179051"/>
    </source>
</evidence>
<dbReference type="Proteomes" id="UP000179051">
    <property type="component" value="Unassembled WGS sequence"/>
</dbReference>
<dbReference type="EMBL" id="MFDF01000008">
    <property type="protein sequence ID" value="OGE36015.1"/>
    <property type="molecule type" value="Genomic_DNA"/>
</dbReference>
<organism evidence="1 2">
    <name type="scientific">Candidatus Daviesbacteria bacterium RIFCSPHIGHO2_12_FULL_37_16</name>
    <dbReference type="NCBI Taxonomy" id="1797778"/>
    <lineage>
        <taxon>Bacteria</taxon>
        <taxon>Candidatus Daviesiibacteriota</taxon>
    </lineage>
</organism>
<name>A0A1F5K5B5_9BACT</name>
<gene>
    <name evidence="1" type="ORF">A3E66_01825</name>
</gene>
<sequence>MAGAVLFVLINLGIIKNPFNNLSFFNQQVPKISTKTEYKNPFKKETQYVNPFDTYKNPFVVSK</sequence>
<evidence type="ECO:0000313" key="1">
    <source>
        <dbReference type="EMBL" id="OGE36015.1"/>
    </source>
</evidence>
<proteinExistence type="predicted"/>
<comment type="caution">
    <text evidence="1">The sequence shown here is derived from an EMBL/GenBank/DDBJ whole genome shotgun (WGS) entry which is preliminary data.</text>
</comment>